<dbReference type="AlphaFoldDB" id="A0A233SWH1"/>
<keyword evidence="1" id="KW-0472">Membrane</keyword>
<reference evidence="2 3" key="1">
    <citation type="submission" date="2016-07" db="EMBL/GenBank/DDBJ databases">
        <title>Draft genome of Streptomyces diastatochromogenes.</title>
        <authorList>
            <person name="Podduturi R."/>
            <person name="Lukassen M.B."/>
            <person name="Clausen N."/>
            <person name="Nielsen J.L."/>
            <person name="Jorgensen N.O."/>
        </authorList>
    </citation>
    <scope>NUCLEOTIDE SEQUENCE [LARGE SCALE GENOMIC DNA]</scope>
    <source>
        <strain evidence="2 3">DSM 40608</strain>
    </source>
</reference>
<keyword evidence="1" id="KW-1133">Transmembrane helix</keyword>
<protein>
    <submittedName>
        <fullName evidence="2">Uncharacterized protein</fullName>
    </submittedName>
</protein>
<keyword evidence="3" id="KW-1185">Reference proteome</keyword>
<name>A0A233SWH1_STRDA</name>
<keyword evidence="1" id="KW-0812">Transmembrane</keyword>
<evidence type="ECO:0000313" key="2">
    <source>
        <dbReference type="EMBL" id="OXY99998.1"/>
    </source>
</evidence>
<dbReference type="RefSeq" id="WP_094214596.1">
    <property type="nucleotide sequence ID" value="NZ_MCGQ01000004.1"/>
</dbReference>
<dbReference type="EMBL" id="MCGQ01000004">
    <property type="protein sequence ID" value="OXY99998.1"/>
    <property type="molecule type" value="Genomic_DNA"/>
</dbReference>
<evidence type="ECO:0000256" key="1">
    <source>
        <dbReference type="SAM" id="Phobius"/>
    </source>
</evidence>
<dbReference type="Proteomes" id="UP000215483">
    <property type="component" value="Unassembled WGS sequence"/>
</dbReference>
<dbReference type="OrthoDB" id="4256703at2"/>
<organism evidence="2 3">
    <name type="scientific">Streptomyces diastatochromogenes</name>
    <dbReference type="NCBI Taxonomy" id="42236"/>
    <lineage>
        <taxon>Bacteria</taxon>
        <taxon>Bacillati</taxon>
        <taxon>Actinomycetota</taxon>
        <taxon>Actinomycetes</taxon>
        <taxon>Kitasatosporales</taxon>
        <taxon>Streptomycetaceae</taxon>
        <taxon>Streptomyces</taxon>
    </lineage>
</organism>
<feature type="transmembrane region" description="Helical" evidence="1">
    <location>
        <begin position="7"/>
        <end position="28"/>
    </location>
</feature>
<feature type="transmembrane region" description="Helical" evidence="1">
    <location>
        <begin position="48"/>
        <end position="66"/>
    </location>
</feature>
<accession>A0A233SWH1</accession>
<evidence type="ECO:0000313" key="3">
    <source>
        <dbReference type="Proteomes" id="UP000215483"/>
    </source>
</evidence>
<comment type="caution">
    <text evidence="2">The sequence shown here is derived from an EMBL/GenBank/DDBJ whole genome shotgun (WGS) entry which is preliminary data.</text>
</comment>
<sequence>MPDGRLVLRLWLSTFASFLPLMVIMALVEASDDGFAWPTLGDLLPVPLVWAVLALLGALYVHGALIRRARGTGIPVTVAALAETQERTFPAGPPARLRTLLDTSERAFAVMGGEERLEFRWRPFRGRQSVAGSVTFEPSGEARVWIRAGEGLTSMQGVRRASAFVALCQMARMVGAE</sequence>
<gene>
    <name evidence="2" type="ORF">BEK98_02055</name>
</gene>
<proteinExistence type="predicted"/>